<dbReference type="GO" id="GO:0008289">
    <property type="term" value="F:lipid binding"/>
    <property type="evidence" value="ECO:0007669"/>
    <property type="project" value="InterPro"/>
</dbReference>
<keyword evidence="1" id="KW-0732">Signal</keyword>
<proteinExistence type="predicted"/>
<evidence type="ECO:0000313" key="4">
    <source>
        <dbReference type="Proteomes" id="UP000008963"/>
    </source>
</evidence>
<dbReference type="RefSeq" id="WP_014245637.1">
    <property type="nucleotide sequence ID" value="NC_016620.1"/>
</dbReference>
<dbReference type="PANTHER" id="PTHR19308:SF14">
    <property type="entry name" value="START DOMAIN-CONTAINING PROTEIN"/>
    <property type="match status" value="1"/>
</dbReference>
<dbReference type="EMBL" id="FQ312005">
    <property type="protein sequence ID" value="CBW27867.1"/>
    <property type="molecule type" value="Genomic_DNA"/>
</dbReference>
<evidence type="ECO:0000256" key="1">
    <source>
        <dbReference type="SAM" id="SignalP"/>
    </source>
</evidence>
<organism evidence="3 4">
    <name type="scientific">Halobacteriovorax marinus (strain ATCC BAA-682 / DSM 15412 / SJ)</name>
    <name type="common">Bacteriovorax marinus</name>
    <dbReference type="NCBI Taxonomy" id="862908"/>
    <lineage>
        <taxon>Bacteria</taxon>
        <taxon>Pseudomonadati</taxon>
        <taxon>Bdellovibrionota</taxon>
        <taxon>Bacteriovoracia</taxon>
        <taxon>Bacteriovoracales</taxon>
        <taxon>Halobacteriovoraceae</taxon>
        <taxon>Halobacteriovorax</taxon>
    </lineage>
</organism>
<keyword evidence="4" id="KW-1185">Reference proteome</keyword>
<dbReference type="Proteomes" id="UP000008963">
    <property type="component" value="Chromosome"/>
</dbReference>
<dbReference type="PATRIC" id="fig|862908.3.peg.2973"/>
<dbReference type="PANTHER" id="PTHR19308">
    <property type="entry name" value="PHOSPHATIDYLCHOLINE TRANSFER PROTEIN"/>
    <property type="match status" value="1"/>
</dbReference>
<feature type="chain" id="PRO_5003154270" evidence="1">
    <location>
        <begin position="19"/>
        <end position="202"/>
    </location>
</feature>
<dbReference type="eggNOG" id="ENOG50316Y1">
    <property type="taxonomic scope" value="Bacteria"/>
</dbReference>
<dbReference type="STRING" id="862908.BMS_3110"/>
<gene>
    <name evidence="3" type="ordered locus">BMS_3110</name>
</gene>
<dbReference type="CDD" id="cd00177">
    <property type="entry name" value="START"/>
    <property type="match status" value="1"/>
</dbReference>
<dbReference type="Pfam" id="PF01852">
    <property type="entry name" value="START"/>
    <property type="match status" value="1"/>
</dbReference>
<dbReference type="Gene3D" id="3.30.530.20">
    <property type="match status" value="1"/>
</dbReference>
<evidence type="ECO:0000313" key="3">
    <source>
        <dbReference type="EMBL" id="CBW27867.1"/>
    </source>
</evidence>
<dbReference type="HOGENOM" id="CLU_095975_0_0_7"/>
<accession>E1WZT1</accession>
<protein>
    <submittedName>
        <fullName evidence="3">Exported protein</fullName>
    </submittedName>
</protein>
<dbReference type="InterPro" id="IPR051213">
    <property type="entry name" value="START_lipid_transfer"/>
</dbReference>
<feature type="signal peptide" evidence="1">
    <location>
        <begin position="1"/>
        <end position="18"/>
    </location>
</feature>
<feature type="domain" description="START" evidence="2">
    <location>
        <begin position="1"/>
        <end position="191"/>
    </location>
</feature>
<evidence type="ECO:0000259" key="2">
    <source>
        <dbReference type="PROSITE" id="PS50848"/>
    </source>
</evidence>
<dbReference type="OrthoDB" id="5295026at2"/>
<dbReference type="InterPro" id="IPR023393">
    <property type="entry name" value="START-like_dom_sf"/>
</dbReference>
<dbReference type="SUPFAM" id="SSF55961">
    <property type="entry name" value="Bet v1-like"/>
    <property type="match status" value="1"/>
</dbReference>
<dbReference type="InterPro" id="IPR002913">
    <property type="entry name" value="START_lipid-bd_dom"/>
</dbReference>
<dbReference type="AlphaFoldDB" id="E1WZT1"/>
<reference evidence="4" key="1">
    <citation type="journal article" date="2013" name="ISME J.">
        <title>A small predatory core genome in the divergent marine Bacteriovorax marinus SJ and the terrestrial Bdellovibrio bacteriovorus.</title>
        <authorList>
            <person name="Crossman L.C."/>
            <person name="Chen H."/>
            <person name="Cerdeno-Tarraga A.M."/>
            <person name="Brooks K."/>
            <person name="Quail M.A."/>
            <person name="Pineiro S.A."/>
            <person name="Hobley L."/>
            <person name="Sockett R.E."/>
            <person name="Bentley S.D."/>
            <person name="Parkhill J."/>
            <person name="Williams H.N."/>
            <person name="Stine O.C."/>
        </authorList>
    </citation>
    <scope>NUCLEOTIDE SEQUENCE [LARGE SCALE GENOMIC DNA]</scope>
    <source>
        <strain evidence="4">ATCC BAA-682 / DSM 15412 / SJ</strain>
    </source>
</reference>
<dbReference type="GO" id="GO:0005737">
    <property type="term" value="C:cytoplasm"/>
    <property type="evidence" value="ECO:0007669"/>
    <property type="project" value="UniProtKB-ARBA"/>
</dbReference>
<dbReference type="PROSITE" id="PS50848">
    <property type="entry name" value="START"/>
    <property type="match status" value="1"/>
</dbReference>
<dbReference type="KEGG" id="bmx:BMS_3110"/>
<sequence length="202" mass="23333">MNKLVLAFSIVFSLSLSAKVNWKPIHSESNINIYTRDAGDGILPFRATGVIKAPLKVVLETLMDLSNKNKWSPKLKNVNVHKTLNENHMIISEYYKTPWPATDREFLLEGIKEKISDTKYIIKAKSLHNEKYASDEHVQADVKYLDVTLEKISDNETSIDFRFHGDLKGWMPVWLTNLIQKKWPLRFIQSLDSYIVTKNKAI</sequence>
<name>E1WZT1_HALMS</name>